<feature type="chain" id="PRO_5045446453" description="PEP-CTERM sorting domain-containing protein" evidence="1">
    <location>
        <begin position="22"/>
        <end position="279"/>
    </location>
</feature>
<evidence type="ECO:0008006" key="4">
    <source>
        <dbReference type="Google" id="ProtNLM"/>
    </source>
</evidence>
<evidence type="ECO:0000313" key="3">
    <source>
        <dbReference type="Proteomes" id="UP001206572"/>
    </source>
</evidence>
<protein>
    <recommendedName>
        <fullName evidence="4">PEP-CTERM sorting domain-containing protein</fullName>
    </recommendedName>
</protein>
<dbReference type="RefSeq" id="WP_258827812.1">
    <property type="nucleotide sequence ID" value="NZ_JANUHA010000006.1"/>
</dbReference>
<sequence>MKMRHSILAALLAACAVPALAQVTSGATLGNLNYTLFDLDLSDATTPSLVFSVPDGVAPPHNSRDGYTSIHYAETVDYQPVLMQTGGTTHNAISRTSSWDGRSGTGTVTLTGRGGTGMDQQLIRSLEVRESSSVQAQLTPYSWSDAIYFTLSPGAGVTFTATLGAWAGFDVADTHYGHASVLGSLEIRNLLNVNNDHVGDARLFSGGTEPGGRPAFDENVLLSVTYENRGAAPVHAYAQMDLGGAAYTIPVSMVPEPGQLSMLLAGVLLLPLVRRRART</sequence>
<evidence type="ECO:0000313" key="2">
    <source>
        <dbReference type="EMBL" id="MCS0596778.1"/>
    </source>
</evidence>
<dbReference type="PROSITE" id="PS51257">
    <property type="entry name" value="PROKAR_LIPOPROTEIN"/>
    <property type="match status" value="1"/>
</dbReference>
<name>A0ABT2AM27_9BURK</name>
<feature type="signal peptide" evidence="1">
    <location>
        <begin position="1"/>
        <end position="21"/>
    </location>
</feature>
<keyword evidence="3" id="KW-1185">Reference proteome</keyword>
<organism evidence="2 3">
    <name type="scientific">Massilia agri</name>
    <dbReference type="NCBI Taxonomy" id="1886785"/>
    <lineage>
        <taxon>Bacteria</taxon>
        <taxon>Pseudomonadati</taxon>
        <taxon>Pseudomonadota</taxon>
        <taxon>Betaproteobacteria</taxon>
        <taxon>Burkholderiales</taxon>
        <taxon>Oxalobacteraceae</taxon>
        <taxon>Telluria group</taxon>
        <taxon>Massilia</taxon>
    </lineage>
</organism>
<keyword evidence="1" id="KW-0732">Signal</keyword>
<proteinExistence type="predicted"/>
<gene>
    <name evidence="2" type="ORF">NX780_10475</name>
</gene>
<reference evidence="2 3" key="1">
    <citation type="submission" date="2022-08" db="EMBL/GenBank/DDBJ databases">
        <title>Reclassification of Massilia species as members of the genera Telluria, Duganella, Pseudoduganella, Mokoshia gen. nov. and Zemynaea gen. nov. using orthogonal and non-orthogonal genome-based approaches.</title>
        <authorList>
            <person name="Bowman J.P."/>
        </authorList>
    </citation>
    <scope>NUCLEOTIDE SEQUENCE [LARGE SCALE GENOMIC DNA]</scope>
    <source>
        <strain evidence="2 3">JCM 31661</strain>
    </source>
</reference>
<accession>A0ABT2AM27</accession>
<evidence type="ECO:0000256" key="1">
    <source>
        <dbReference type="SAM" id="SignalP"/>
    </source>
</evidence>
<comment type="caution">
    <text evidence="2">The sequence shown here is derived from an EMBL/GenBank/DDBJ whole genome shotgun (WGS) entry which is preliminary data.</text>
</comment>
<dbReference type="EMBL" id="JANUHA010000006">
    <property type="protein sequence ID" value="MCS0596778.1"/>
    <property type="molecule type" value="Genomic_DNA"/>
</dbReference>
<dbReference type="Proteomes" id="UP001206572">
    <property type="component" value="Unassembled WGS sequence"/>
</dbReference>